<keyword evidence="2" id="KW-1185">Reference proteome</keyword>
<sequence>MNTYRIPEMAKKYTEHDMIQKHTDLPLFPEFRTRLLYAFLNKHSTLAGHSELYTLVTSLVQLGLDTHDMVSVTNDAKEQKSARSRQLKVLAGDYFSSRFYYLLSHSGQIDLVGILSAAICEANRLKMNLYLKMKQLKLTADEYIRQSVEVKTQLFLSFANLLEERFYAVWPEVLCLFTRCEVLLQEIVRPESSQPYRDSWGFWHVLQQATREEKKLLQSEEPDPAKWRSLWLKYKVTPQLHQMLDACMKELQEKLQALEPEKLGKELQSIGEPFRRYLSAPRATQEV</sequence>
<dbReference type="GO" id="GO:0009234">
    <property type="term" value="P:menaquinone biosynthetic process"/>
    <property type="evidence" value="ECO:0007669"/>
    <property type="project" value="InterPro"/>
</dbReference>
<name>A0A1G4P6L7_9BACL</name>
<evidence type="ECO:0000313" key="2">
    <source>
        <dbReference type="Proteomes" id="UP000198601"/>
    </source>
</evidence>
<dbReference type="Gene3D" id="1.20.120.1450">
    <property type="match status" value="1"/>
</dbReference>
<protein>
    <submittedName>
        <fullName evidence="1">Heptaprenyl diphosphate synthase</fullName>
    </submittedName>
</protein>
<dbReference type="STRING" id="624147.SAMN04487970_1001170"/>
<proteinExistence type="predicted"/>
<dbReference type="EMBL" id="FMTT01000001">
    <property type="protein sequence ID" value="SCW27932.1"/>
    <property type="molecule type" value="Genomic_DNA"/>
</dbReference>
<dbReference type="Proteomes" id="UP000198601">
    <property type="component" value="Unassembled WGS sequence"/>
</dbReference>
<evidence type="ECO:0000313" key="1">
    <source>
        <dbReference type="EMBL" id="SCW27932.1"/>
    </source>
</evidence>
<accession>A0A1G4P6L7</accession>
<dbReference type="OrthoDB" id="2417886at2"/>
<gene>
    <name evidence="1" type="ORF">SAMN04487970_1001170</name>
</gene>
<dbReference type="Pfam" id="PF07307">
    <property type="entry name" value="HEPPP_synt_1"/>
    <property type="match status" value="1"/>
</dbReference>
<reference evidence="2" key="1">
    <citation type="submission" date="2016-10" db="EMBL/GenBank/DDBJ databases">
        <authorList>
            <person name="Varghese N."/>
            <person name="Submissions S."/>
        </authorList>
    </citation>
    <scope>NUCLEOTIDE SEQUENCE [LARGE SCALE GENOMIC DNA]</scope>
    <source>
        <strain evidence="2">CGMCC 1.8946</strain>
    </source>
</reference>
<dbReference type="AlphaFoldDB" id="A0A1G4P6L7"/>
<dbReference type="RefSeq" id="WP_090665823.1">
    <property type="nucleotide sequence ID" value="NZ_FMTT01000001.1"/>
</dbReference>
<organism evidence="1 2">
    <name type="scientific">Paenibacillus tianmuensis</name>
    <dbReference type="NCBI Taxonomy" id="624147"/>
    <lineage>
        <taxon>Bacteria</taxon>
        <taxon>Bacillati</taxon>
        <taxon>Bacillota</taxon>
        <taxon>Bacilli</taxon>
        <taxon>Bacillales</taxon>
        <taxon>Paenibacillaceae</taxon>
        <taxon>Paenibacillus</taxon>
    </lineage>
</organism>
<dbReference type="InterPro" id="IPR009920">
    <property type="entry name" value="HEPPP_synth_su1"/>
</dbReference>